<dbReference type="FunFam" id="1.20.900.10:FF:000008">
    <property type="entry name" value="rho guanine nucleotide exchange factor 25"/>
    <property type="match status" value="1"/>
</dbReference>
<dbReference type="Gene3D" id="2.60.40.10">
    <property type="entry name" value="Immunoglobulins"/>
    <property type="match status" value="2"/>
</dbReference>
<dbReference type="InterPro" id="IPR011993">
    <property type="entry name" value="PH-like_dom_sf"/>
</dbReference>
<dbReference type="PANTHER" id="PTHR22826:SF49">
    <property type="entry name" value="KALIRIN"/>
    <property type="match status" value="1"/>
</dbReference>
<dbReference type="GO" id="GO:0035556">
    <property type="term" value="P:intracellular signal transduction"/>
    <property type="evidence" value="ECO:0007669"/>
    <property type="project" value="TreeGrafter"/>
</dbReference>
<dbReference type="InterPro" id="IPR035899">
    <property type="entry name" value="DBL_dom_sf"/>
</dbReference>
<proteinExistence type="inferred from homology"/>
<feature type="binding site" evidence="11">
    <location>
        <position position="1404"/>
    </location>
    <ligand>
        <name>ATP</name>
        <dbReference type="ChEBI" id="CHEBI:30616"/>
    </ligand>
</feature>
<sequence length="1648" mass="183544">TYLWEMTSGVEEIPPGIANKEHIIFGNMQEIYDFHNNIFLKELVNYEQLPEDVGHCFVTWADKFHIYVDYCKNKPDSSQLILEHAGTFFDDIQQRRGLANSISSYLIKPVQRITKYQLLLKELLSCCEEGKGEIKDGLEVMLSVPKRANDAMHLAMLEGFEENLEVQGELILQDSFQVWDPRSLIRKGRDRHLFLFEFSLVFSKEIKDSAGRTKYQYKNRLLTSELGVTEHIEGDPCKFALWAGRTPSSDNKTVLKASSVEAKQEWIKNIREVIQERMTHLKGALKEPLHLPKTPALTKPRNNTKREGGEDGDSQGDGSSQPDTISIASRTSQNTVDSDKLSGGCELTVVLQDFTAGCSTEMSVSTGQTVELLERPSERPGWCLVRTTDRSPPQEGLVPSSALCVSHSRSSVEMDCFFSSGKENYPVSGSDGKTESVANLQPQPSLSSLQSSSPGPKRSGNTLRKWLTSPVRRLSHGSSVKKPPNHKQKKPGPGTGREENRKSIDLGQPELALQDDIIDERVLSKDGNLLSKTSSGMQSGGEEEQDEEAHTPLPPPMEIIKDPSAQDDKTLEPGAYPGFSSLSPPEQTTPVQPRNPELEQRAKAMRGRMFVLNELIQTEKDYVKDLGIVVEGFMKRIEEKGVPEDMKGKDKIVFGNIHQIYDWHRDFFVGELEKCLEDHEHLPELFIKHERRLHMYVVYCQNKPKSEFIVAEYDTYFDGIQQDIQSRLTISDFLIKPIQRITKYQLLLKDFLKYSTKAGIDCEQIEKAVDLMSQVPKLCNDMMNLGRLQGYEGKLTSQGKLLQQETFFVTDQDAGVLSRSKERRVFLFEQIVIFSELLRKGSSTPGYQFKKSIKVSYLGLEDSVDNDPCKFVLSCRGSSERFTLQAANVDIKQIWVRHIQEVLDAQSKFLTALQSPIEYQKEKSGGGSSSSLTRNRSSSGNRPTMSSHSRPSSAVGLSDKETERGRSQMKVSTSNGGSSCFDSRDRDGGCNGVSSTMLVTQDYSALKENEICVSQGETVQILATNQQNMYLVYRPANSQSPAAEGWVPGHILGPATKSIKDSSSTSSFPAAVADANNIKKSLSWNTLRARKRAEAKDVTAVGVRGHENGLLRKPKETMPPPPLASPATGAKGKDIHTSDESDCDDDLDPKTGMELLNPNFIQEVAPEFLVPLSDVVCAFGETVVLCCKVCGRPKPSVTLKGPDQNPVTSNSRFTIDIRDTGDILLKICNLMPQDTGIYTCVAVNDHGSASSSASIKVQGIPAAPGRPVAQEASSTAVMVHWPPPASSAHCAVSSYTLEYRQEDSLLWQQVASSREECIQIDALIPGGHYQFRVRASNHWGVGPPSEPSNMVTLPSSNSGYDGTGIQWKENFDSTFSEICEIGRGRFSVVRKCLNKSTKKEVAVKFVSKKMQKKEQVAHEADILQHVQNHQLVALLDTYESPTCLMLILELLEDGRLLDYLVAHDELMEEKVAFFIRETLEALQHLHTCRVAHLDLKPENIMVDLHSPTPSIKLIDLGDAVQLSAHRRYVHLLLGNPEFAAPELIQETCVNICRLDFCFPDEYFRDVSQAARDFVSSVLQQDQRKRPSATSCLQHPWVGRGGAHGGEYSKTPLDTTRLATFIDRRRQLHDVRPITNIKGLVSSSMGNTL</sequence>
<evidence type="ECO:0000256" key="1">
    <source>
        <dbReference type="ARBA" id="ARBA00004496"/>
    </source>
</evidence>
<evidence type="ECO:0000256" key="7">
    <source>
        <dbReference type="ARBA" id="ARBA00022741"/>
    </source>
</evidence>
<feature type="region of interest" description="Disordered" evidence="12">
    <location>
        <begin position="284"/>
        <end position="339"/>
    </location>
</feature>
<dbReference type="InterPro" id="IPR036116">
    <property type="entry name" value="FN3_sf"/>
</dbReference>
<dbReference type="GO" id="GO:0007411">
    <property type="term" value="P:axon guidance"/>
    <property type="evidence" value="ECO:0007669"/>
    <property type="project" value="TreeGrafter"/>
</dbReference>
<dbReference type="Pfam" id="PF00069">
    <property type="entry name" value="Pkinase"/>
    <property type="match status" value="1"/>
</dbReference>
<dbReference type="SMART" id="SM00325">
    <property type="entry name" value="RhoGEF"/>
    <property type="match status" value="2"/>
</dbReference>
<evidence type="ECO:0000256" key="11">
    <source>
        <dbReference type="PROSITE-ProRule" id="PRU10141"/>
    </source>
</evidence>
<dbReference type="SUPFAM" id="SSF50044">
    <property type="entry name" value="SH3-domain"/>
    <property type="match status" value="2"/>
</dbReference>
<dbReference type="FunFam" id="2.30.29.30:FF:000040">
    <property type="entry name" value="Kalirin RhoGEF kinase b"/>
    <property type="match status" value="1"/>
</dbReference>
<dbReference type="SUPFAM" id="SSF50729">
    <property type="entry name" value="PH domain-like"/>
    <property type="match status" value="2"/>
</dbReference>
<organism evidence="19 20">
    <name type="scientific">Lates japonicus</name>
    <name type="common">Japanese lates</name>
    <dbReference type="NCBI Taxonomy" id="270547"/>
    <lineage>
        <taxon>Eukaryota</taxon>
        <taxon>Metazoa</taxon>
        <taxon>Chordata</taxon>
        <taxon>Craniata</taxon>
        <taxon>Vertebrata</taxon>
        <taxon>Euteleostomi</taxon>
        <taxon>Actinopterygii</taxon>
        <taxon>Neopterygii</taxon>
        <taxon>Teleostei</taxon>
        <taxon>Neoteleostei</taxon>
        <taxon>Acanthomorphata</taxon>
        <taxon>Carangaria</taxon>
        <taxon>Carangaria incertae sedis</taxon>
        <taxon>Centropomidae</taxon>
        <taxon>Lates</taxon>
    </lineage>
</organism>
<dbReference type="SUPFAM" id="SSF56112">
    <property type="entry name" value="Protein kinase-like (PK-like)"/>
    <property type="match status" value="1"/>
</dbReference>
<dbReference type="PROSITE" id="PS50010">
    <property type="entry name" value="DH_2"/>
    <property type="match status" value="2"/>
</dbReference>
<evidence type="ECO:0000313" key="19">
    <source>
        <dbReference type="EMBL" id="GLD56652.1"/>
    </source>
</evidence>
<dbReference type="InterPro" id="IPR017441">
    <property type="entry name" value="Protein_kinase_ATP_BS"/>
</dbReference>
<dbReference type="PROSITE" id="PS00108">
    <property type="entry name" value="PROTEIN_KINASE_ST"/>
    <property type="match status" value="1"/>
</dbReference>
<dbReference type="FunFam" id="2.30.30.40:FF:000038">
    <property type="entry name" value="kalirin isoform X1"/>
    <property type="match status" value="1"/>
</dbReference>
<dbReference type="SMART" id="SM00220">
    <property type="entry name" value="S_TKc"/>
    <property type="match status" value="1"/>
</dbReference>
<dbReference type="Gene3D" id="1.10.510.10">
    <property type="entry name" value="Transferase(Phosphotransferase) domain 1"/>
    <property type="match status" value="2"/>
</dbReference>
<dbReference type="FunFam" id="2.60.40.10:FF:000368">
    <property type="entry name" value="kalirin isoform X1"/>
    <property type="match status" value="1"/>
</dbReference>
<dbReference type="Gene3D" id="2.30.30.40">
    <property type="entry name" value="SH3 Domains"/>
    <property type="match status" value="2"/>
</dbReference>
<keyword evidence="3 10" id="KW-0728">SH3 domain</keyword>
<accession>A0AAD3MKR3</accession>
<feature type="domain" description="SH3" evidence="13">
    <location>
        <begin position="992"/>
        <end position="1057"/>
    </location>
</feature>
<feature type="domain" description="Fibronectin type-III" evidence="18">
    <location>
        <begin position="1263"/>
        <end position="1355"/>
    </location>
</feature>
<dbReference type="Gene3D" id="1.20.900.10">
    <property type="entry name" value="Dbl homology (DH) domain"/>
    <property type="match status" value="2"/>
</dbReference>
<comment type="subcellular location">
    <subcellularLocation>
        <location evidence="1">Cytoplasm</location>
    </subcellularLocation>
</comment>
<feature type="region of interest" description="Disordered" evidence="12">
    <location>
        <begin position="425"/>
        <end position="512"/>
    </location>
</feature>
<dbReference type="CDD" id="cd13240">
    <property type="entry name" value="PH1_Kalirin_Trio_like"/>
    <property type="match status" value="1"/>
</dbReference>
<evidence type="ECO:0000259" key="15">
    <source>
        <dbReference type="PROSITE" id="PS50010"/>
    </source>
</evidence>
<dbReference type="InterPro" id="IPR007110">
    <property type="entry name" value="Ig-like_dom"/>
</dbReference>
<evidence type="ECO:0000256" key="3">
    <source>
        <dbReference type="ARBA" id="ARBA00022443"/>
    </source>
</evidence>
<feature type="compositionally biased region" description="Polar residues" evidence="12">
    <location>
        <begin position="943"/>
        <end position="952"/>
    </location>
</feature>
<dbReference type="InterPro" id="IPR000719">
    <property type="entry name" value="Prot_kinase_dom"/>
</dbReference>
<reference evidence="19" key="1">
    <citation type="submission" date="2022-08" db="EMBL/GenBank/DDBJ databases">
        <title>Genome sequencing of akame (Lates japonicus).</title>
        <authorList>
            <person name="Hashiguchi Y."/>
            <person name="Takahashi H."/>
        </authorList>
    </citation>
    <scope>NUCLEOTIDE SEQUENCE</scope>
    <source>
        <strain evidence="19">Kochi</strain>
    </source>
</reference>
<keyword evidence="8 11" id="KW-0067">ATP-binding</keyword>
<protein>
    <submittedName>
        <fullName evidence="19">Kalirin-like protein</fullName>
    </submittedName>
</protein>
<dbReference type="FunFam" id="2.30.30.40:FF:000040">
    <property type="entry name" value="kalirin isoform X1"/>
    <property type="match status" value="1"/>
</dbReference>
<dbReference type="SUPFAM" id="SSF48065">
    <property type="entry name" value="DBL homology domain (DH-domain)"/>
    <property type="match status" value="2"/>
</dbReference>
<dbReference type="InterPro" id="IPR000219">
    <property type="entry name" value="DH_dom"/>
</dbReference>
<dbReference type="InterPro" id="IPR036179">
    <property type="entry name" value="Ig-like_dom_sf"/>
</dbReference>
<gene>
    <name evidence="19" type="ORF">AKAME5_000897100</name>
</gene>
<dbReference type="Gene3D" id="2.30.29.30">
    <property type="entry name" value="Pleckstrin-homology domain (PH domain)/Phosphotyrosine-binding domain (PTB)"/>
    <property type="match status" value="2"/>
</dbReference>
<dbReference type="InterPro" id="IPR013098">
    <property type="entry name" value="Ig_I-set"/>
</dbReference>
<dbReference type="InterPro" id="IPR036028">
    <property type="entry name" value="SH3-like_dom_sf"/>
</dbReference>
<dbReference type="InterPro" id="IPR011009">
    <property type="entry name" value="Kinase-like_dom_sf"/>
</dbReference>
<dbReference type="GO" id="GO:0005737">
    <property type="term" value="C:cytoplasm"/>
    <property type="evidence" value="ECO:0007669"/>
    <property type="project" value="UniProtKB-SubCell"/>
</dbReference>
<keyword evidence="5" id="KW-0344">Guanine-nucleotide releasing factor</keyword>
<dbReference type="PROSITE" id="PS50011">
    <property type="entry name" value="PROTEIN_KINASE_DOM"/>
    <property type="match status" value="1"/>
</dbReference>
<dbReference type="InterPro" id="IPR003598">
    <property type="entry name" value="Ig_sub2"/>
</dbReference>
<dbReference type="InterPro" id="IPR028570">
    <property type="entry name" value="Kalirin_TRIO_SH3_1"/>
</dbReference>
<dbReference type="CDD" id="cd00063">
    <property type="entry name" value="FN3"/>
    <property type="match status" value="1"/>
</dbReference>
<evidence type="ECO:0000256" key="6">
    <source>
        <dbReference type="ARBA" id="ARBA00022737"/>
    </source>
</evidence>
<dbReference type="GO" id="GO:0005085">
    <property type="term" value="F:guanyl-nucleotide exchange factor activity"/>
    <property type="evidence" value="ECO:0007669"/>
    <property type="project" value="UniProtKB-KW"/>
</dbReference>
<comment type="caution">
    <text evidence="19">The sequence shown here is derived from an EMBL/GenBank/DDBJ whole genome shotgun (WGS) entry which is preliminary data.</text>
</comment>
<feature type="non-terminal residue" evidence="19">
    <location>
        <position position="1"/>
    </location>
</feature>
<dbReference type="Gene3D" id="3.30.200.20">
    <property type="entry name" value="Phosphorylase Kinase, domain 1"/>
    <property type="match status" value="1"/>
</dbReference>
<feature type="domain" description="SH3" evidence="13">
    <location>
        <begin position="343"/>
        <end position="408"/>
    </location>
</feature>
<feature type="compositionally biased region" description="Low complexity" evidence="12">
    <location>
        <begin position="929"/>
        <end position="942"/>
    </location>
</feature>
<evidence type="ECO:0000256" key="8">
    <source>
        <dbReference type="ARBA" id="ARBA00022840"/>
    </source>
</evidence>
<dbReference type="GO" id="GO:0005524">
    <property type="term" value="F:ATP binding"/>
    <property type="evidence" value="ECO:0007669"/>
    <property type="project" value="UniProtKB-UniRule"/>
</dbReference>
<dbReference type="InterPro" id="IPR003961">
    <property type="entry name" value="FN3_dom"/>
</dbReference>
<feature type="compositionally biased region" description="Polar residues" evidence="12">
    <location>
        <begin position="580"/>
        <end position="592"/>
    </location>
</feature>
<dbReference type="InterPro" id="IPR001849">
    <property type="entry name" value="PH_domain"/>
</dbReference>
<dbReference type="InterPro" id="IPR008271">
    <property type="entry name" value="Ser/Thr_kinase_AS"/>
</dbReference>
<dbReference type="SUPFAM" id="SSF49265">
    <property type="entry name" value="Fibronectin type III"/>
    <property type="match status" value="1"/>
</dbReference>
<evidence type="ECO:0000256" key="2">
    <source>
        <dbReference type="ARBA" id="ARBA00006692"/>
    </source>
</evidence>
<feature type="region of interest" description="Disordered" evidence="12">
    <location>
        <begin position="528"/>
        <end position="595"/>
    </location>
</feature>
<evidence type="ECO:0000259" key="14">
    <source>
        <dbReference type="PROSITE" id="PS50003"/>
    </source>
</evidence>
<dbReference type="Pfam" id="PF07679">
    <property type="entry name" value="I-set"/>
    <property type="match status" value="1"/>
</dbReference>
<feature type="compositionally biased region" description="Basic and acidic residues" evidence="12">
    <location>
        <begin position="559"/>
        <end position="571"/>
    </location>
</feature>
<dbReference type="PROSITE" id="PS50853">
    <property type="entry name" value="FN3"/>
    <property type="match status" value="1"/>
</dbReference>
<evidence type="ECO:0000313" key="20">
    <source>
        <dbReference type="Proteomes" id="UP001279410"/>
    </source>
</evidence>
<dbReference type="SUPFAM" id="SSF48726">
    <property type="entry name" value="Immunoglobulin"/>
    <property type="match status" value="1"/>
</dbReference>
<dbReference type="SMART" id="SM00233">
    <property type="entry name" value="PH"/>
    <property type="match status" value="2"/>
</dbReference>
<dbReference type="GO" id="GO:0014069">
    <property type="term" value="C:postsynaptic density"/>
    <property type="evidence" value="ECO:0007669"/>
    <property type="project" value="TreeGrafter"/>
</dbReference>
<dbReference type="PROSITE" id="PS50002">
    <property type="entry name" value="SH3"/>
    <property type="match status" value="2"/>
</dbReference>
<evidence type="ECO:0000256" key="12">
    <source>
        <dbReference type="SAM" id="MobiDB-lite"/>
    </source>
</evidence>
<evidence type="ECO:0000259" key="13">
    <source>
        <dbReference type="PROSITE" id="PS50002"/>
    </source>
</evidence>
<evidence type="ECO:0000259" key="17">
    <source>
        <dbReference type="PROSITE" id="PS50835"/>
    </source>
</evidence>
<feature type="domain" description="Ig-like" evidence="17">
    <location>
        <begin position="1166"/>
        <end position="1256"/>
    </location>
</feature>
<feature type="domain" description="DH" evidence="15">
    <location>
        <begin position="1"/>
        <end position="151"/>
    </location>
</feature>
<dbReference type="CDD" id="cd00160">
    <property type="entry name" value="RhoGEF"/>
    <property type="match status" value="2"/>
</dbReference>
<feature type="region of interest" description="Disordered" evidence="12">
    <location>
        <begin position="1110"/>
        <end position="1145"/>
    </location>
</feature>
<dbReference type="Pfam" id="PF23587">
    <property type="entry name" value="SH3_KALRN"/>
    <property type="match status" value="1"/>
</dbReference>
<dbReference type="InterPro" id="IPR003599">
    <property type="entry name" value="Ig_sub"/>
</dbReference>
<dbReference type="SMART" id="SM00408">
    <property type="entry name" value="IGc2"/>
    <property type="match status" value="1"/>
</dbReference>
<dbReference type="Pfam" id="PF00041">
    <property type="entry name" value="fn3"/>
    <property type="match status" value="1"/>
</dbReference>
<evidence type="ECO:0000256" key="9">
    <source>
        <dbReference type="ARBA" id="ARBA00023319"/>
    </source>
</evidence>
<dbReference type="FunFam" id="2.30.29.30:FF:000091">
    <property type="entry name" value="kalirin isoform X1"/>
    <property type="match status" value="1"/>
</dbReference>
<feature type="domain" description="Protein kinase" evidence="16">
    <location>
        <begin position="1375"/>
        <end position="1597"/>
    </location>
</feature>
<dbReference type="GO" id="GO:0019898">
    <property type="term" value="C:extrinsic component of membrane"/>
    <property type="evidence" value="ECO:0007669"/>
    <property type="project" value="TreeGrafter"/>
</dbReference>
<feature type="compositionally biased region" description="Polar residues" evidence="12">
    <location>
        <begin position="969"/>
        <end position="981"/>
    </location>
</feature>
<dbReference type="EMBL" id="BRZM01000026">
    <property type="protein sequence ID" value="GLD56652.1"/>
    <property type="molecule type" value="Genomic_DNA"/>
</dbReference>
<keyword evidence="7 11" id="KW-0547">Nucleotide-binding</keyword>
<evidence type="ECO:0000256" key="10">
    <source>
        <dbReference type="PROSITE-ProRule" id="PRU00192"/>
    </source>
</evidence>
<dbReference type="InterPro" id="IPR001452">
    <property type="entry name" value="SH3_domain"/>
</dbReference>
<feature type="compositionally biased region" description="Low complexity" evidence="12">
    <location>
        <begin position="440"/>
        <end position="454"/>
    </location>
</feature>
<feature type="domain" description="DH" evidence="15">
    <location>
        <begin position="607"/>
        <end position="782"/>
    </location>
</feature>
<dbReference type="PROSITE" id="PS50835">
    <property type="entry name" value="IG_LIKE"/>
    <property type="match status" value="1"/>
</dbReference>
<dbReference type="InterPro" id="IPR051336">
    <property type="entry name" value="RhoGEF_Guanine_NuclExch_SF"/>
</dbReference>
<evidence type="ECO:0000259" key="18">
    <source>
        <dbReference type="PROSITE" id="PS50853"/>
    </source>
</evidence>
<comment type="similarity">
    <text evidence="2">Belongs to the protein kinase superfamily. CAMK Ser/Thr protein kinase family.</text>
</comment>
<dbReference type="CDD" id="cd11853">
    <property type="entry name" value="SH3_Kalirin_2"/>
    <property type="match status" value="1"/>
</dbReference>
<dbReference type="Proteomes" id="UP001279410">
    <property type="component" value="Unassembled WGS sequence"/>
</dbReference>
<dbReference type="CDD" id="cd11852">
    <property type="entry name" value="SH3_Kalirin_1"/>
    <property type="match status" value="1"/>
</dbReference>
<keyword evidence="9" id="KW-0393">Immunoglobulin domain</keyword>
<keyword evidence="20" id="KW-1185">Reference proteome</keyword>
<dbReference type="InterPro" id="IPR047054">
    <property type="entry name" value="Kalirin_TRIO_PH_1"/>
</dbReference>
<dbReference type="InterPro" id="IPR047053">
    <property type="entry name" value="Kalirin_TRIO_SH3_2"/>
</dbReference>
<evidence type="ECO:0000256" key="5">
    <source>
        <dbReference type="ARBA" id="ARBA00022658"/>
    </source>
</evidence>
<feature type="compositionally biased region" description="Polar residues" evidence="12">
    <location>
        <begin position="322"/>
        <end position="336"/>
    </location>
</feature>
<dbReference type="Pfam" id="PF16609">
    <property type="entry name" value="SH3-RhoG_link"/>
    <property type="match status" value="1"/>
</dbReference>
<dbReference type="InterPro" id="IPR055251">
    <property type="entry name" value="SOS1_NGEF_PH"/>
</dbReference>
<dbReference type="GO" id="GO:0004672">
    <property type="term" value="F:protein kinase activity"/>
    <property type="evidence" value="ECO:0007669"/>
    <property type="project" value="InterPro"/>
</dbReference>
<evidence type="ECO:0000256" key="4">
    <source>
        <dbReference type="ARBA" id="ARBA00022490"/>
    </source>
</evidence>
<dbReference type="CDD" id="cd13241">
    <property type="entry name" value="PH2_Kalirin_Trio_p63RhoGEF"/>
    <property type="match status" value="1"/>
</dbReference>
<keyword evidence="6" id="KW-0677">Repeat</keyword>
<keyword evidence="4" id="KW-0963">Cytoplasm</keyword>
<dbReference type="PROSITE" id="PS50003">
    <property type="entry name" value="PH_DOMAIN"/>
    <property type="match status" value="2"/>
</dbReference>
<dbReference type="SMART" id="SM00409">
    <property type="entry name" value="IG"/>
    <property type="match status" value="1"/>
</dbReference>
<dbReference type="InterPro" id="IPR013783">
    <property type="entry name" value="Ig-like_fold"/>
</dbReference>
<name>A0AAD3MKR3_LATJO</name>
<feature type="domain" description="PH" evidence="14">
    <location>
        <begin position="794"/>
        <end position="904"/>
    </location>
</feature>
<feature type="region of interest" description="Disordered" evidence="12">
    <location>
        <begin position="920"/>
        <end position="986"/>
    </location>
</feature>
<evidence type="ECO:0000259" key="16">
    <source>
        <dbReference type="PROSITE" id="PS50011"/>
    </source>
</evidence>
<dbReference type="Pfam" id="PF00621">
    <property type="entry name" value="RhoGEF"/>
    <property type="match status" value="2"/>
</dbReference>
<feature type="domain" description="PH" evidence="14">
    <location>
        <begin position="163"/>
        <end position="275"/>
    </location>
</feature>
<dbReference type="SMART" id="SM00060">
    <property type="entry name" value="FN3"/>
    <property type="match status" value="1"/>
</dbReference>
<dbReference type="SMART" id="SM00326">
    <property type="entry name" value="SH3"/>
    <property type="match status" value="2"/>
</dbReference>
<dbReference type="Pfam" id="PF22697">
    <property type="entry name" value="SOS1_NGEF_PH"/>
    <property type="match status" value="2"/>
</dbReference>
<dbReference type="PROSITE" id="PS00107">
    <property type="entry name" value="PROTEIN_KINASE_ATP"/>
    <property type="match status" value="1"/>
</dbReference>
<dbReference type="PANTHER" id="PTHR22826">
    <property type="entry name" value="RHO GUANINE EXCHANGE FACTOR-RELATED"/>
    <property type="match status" value="1"/>
</dbReference>